<dbReference type="InterPro" id="IPR012674">
    <property type="entry name" value="Calycin"/>
</dbReference>
<gene>
    <name evidence="4" type="ORF">DF188_02175</name>
</gene>
<comment type="caution">
    <text evidence="4">The sequence shown here is derived from an EMBL/GenBank/DDBJ whole genome shotgun (WGS) entry which is preliminary data.</text>
</comment>
<dbReference type="Pfam" id="PF08212">
    <property type="entry name" value="Lipocalin_2"/>
    <property type="match status" value="1"/>
</dbReference>
<keyword evidence="2" id="KW-0732">Signal</keyword>
<reference evidence="4 5" key="1">
    <citation type="submission" date="2018-05" db="EMBL/GenBank/DDBJ databases">
        <title>Antimicrobial susceptibility testing and genomic analysis of Arcobacter skirrowii strains and one Arcobacter butzleri isolated from German poultry farms.</title>
        <authorList>
            <person name="Haenel I."/>
            <person name="Hotzel H."/>
            <person name="Tomaso H."/>
            <person name="Busch A."/>
        </authorList>
    </citation>
    <scope>NUCLEOTIDE SEQUENCE [LARGE SCALE GENOMIC DNA]</scope>
    <source>
        <strain evidence="5">v</strain>
    </source>
</reference>
<accession>A0A2U2C395</accession>
<evidence type="ECO:0000259" key="3">
    <source>
        <dbReference type="Pfam" id="PF08212"/>
    </source>
</evidence>
<dbReference type="AlphaFoldDB" id="A0A2U2C395"/>
<dbReference type="CDD" id="cd19438">
    <property type="entry name" value="lipocalin_Blc-like"/>
    <property type="match status" value="1"/>
</dbReference>
<dbReference type="InterPro" id="IPR022271">
    <property type="entry name" value="Lipocalin_ApoD"/>
</dbReference>
<feature type="chain" id="PRO_5015377367" description="Lipocalin/cytosolic fatty-acid binding domain-containing protein" evidence="2">
    <location>
        <begin position="22"/>
        <end position="174"/>
    </location>
</feature>
<dbReference type="Gene3D" id="2.40.128.20">
    <property type="match status" value="1"/>
</dbReference>
<feature type="signal peptide" evidence="2">
    <location>
        <begin position="1"/>
        <end position="21"/>
    </location>
</feature>
<dbReference type="EMBL" id="QEYI01000001">
    <property type="protein sequence ID" value="PWE23504.1"/>
    <property type="molecule type" value="Genomic_DNA"/>
</dbReference>
<evidence type="ECO:0000256" key="1">
    <source>
        <dbReference type="ARBA" id="ARBA00006889"/>
    </source>
</evidence>
<dbReference type="STRING" id="28200.GCA_001572935_01612"/>
<dbReference type="InterPro" id="IPR022272">
    <property type="entry name" value="Lipocalin_CS"/>
</dbReference>
<feature type="domain" description="Lipocalin/cytosolic fatty-acid binding" evidence="3">
    <location>
        <begin position="34"/>
        <end position="172"/>
    </location>
</feature>
<dbReference type="PRINTS" id="PR01171">
    <property type="entry name" value="BCTLIPOCALIN"/>
</dbReference>
<dbReference type="PROSITE" id="PS00213">
    <property type="entry name" value="LIPOCALIN"/>
    <property type="match status" value="1"/>
</dbReference>
<evidence type="ECO:0000313" key="4">
    <source>
        <dbReference type="EMBL" id="PWE23504.1"/>
    </source>
</evidence>
<protein>
    <recommendedName>
        <fullName evidence="3">Lipocalin/cytosolic fatty-acid binding domain-containing protein</fullName>
    </recommendedName>
</protein>
<dbReference type="RefSeq" id="WP_109066012.1">
    <property type="nucleotide sequence ID" value="NZ_QEYG01000026.1"/>
</dbReference>
<name>A0A2U2C395_9BACT</name>
<dbReference type="InterPro" id="IPR047202">
    <property type="entry name" value="Lipocalin_Blc-like_dom"/>
</dbReference>
<organism evidence="4 5">
    <name type="scientific">Aliarcobacter skirrowii</name>
    <dbReference type="NCBI Taxonomy" id="28200"/>
    <lineage>
        <taxon>Bacteria</taxon>
        <taxon>Pseudomonadati</taxon>
        <taxon>Campylobacterota</taxon>
        <taxon>Epsilonproteobacteria</taxon>
        <taxon>Campylobacterales</taxon>
        <taxon>Arcobacteraceae</taxon>
        <taxon>Aliarcobacter</taxon>
    </lineage>
</organism>
<dbReference type="SUPFAM" id="SSF50814">
    <property type="entry name" value="Lipocalins"/>
    <property type="match status" value="1"/>
</dbReference>
<evidence type="ECO:0000313" key="5">
    <source>
        <dbReference type="Proteomes" id="UP000245014"/>
    </source>
</evidence>
<dbReference type="Proteomes" id="UP000245014">
    <property type="component" value="Unassembled WGS sequence"/>
</dbReference>
<comment type="similarity">
    <text evidence="1 2">Belongs to the calycin superfamily. Lipocalin family.</text>
</comment>
<dbReference type="InterPro" id="IPR000566">
    <property type="entry name" value="Lipocln_cytosolic_FA-bd_dom"/>
</dbReference>
<dbReference type="GO" id="GO:0006950">
    <property type="term" value="P:response to stress"/>
    <property type="evidence" value="ECO:0007669"/>
    <property type="project" value="UniProtKB-ARBA"/>
</dbReference>
<dbReference type="InterPro" id="IPR002446">
    <property type="entry name" value="Lipocalin_bac"/>
</dbReference>
<evidence type="ECO:0000256" key="2">
    <source>
        <dbReference type="PIRNR" id="PIRNR036893"/>
    </source>
</evidence>
<dbReference type="PIRSF" id="PIRSF036893">
    <property type="entry name" value="Lipocalin_ApoD"/>
    <property type="match status" value="1"/>
</dbReference>
<dbReference type="PANTHER" id="PTHR10612">
    <property type="entry name" value="APOLIPOPROTEIN D"/>
    <property type="match status" value="1"/>
</dbReference>
<proteinExistence type="inferred from homology"/>
<dbReference type="PANTHER" id="PTHR10612:SF34">
    <property type="entry name" value="APOLIPOPROTEIN D"/>
    <property type="match status" value="1"/>
</dbReference>
<dbReference type="PROSITE" id="PS51257">
    <property type="entry name" value="PROKAR_LIPOPROTEIN"/>
    <property type="match status" value="1"/>
</dbReference>
<sequence length="174" mass="20567">MKKYFNIVMFLIVSLFFVSCATKEPTDLKTVQKVDLKKYLGDWYEIARYEHSFQKDCKNVKANYSLRDDNKIQVVNSCTKITTNEFKEAKAVAYSVDETNSKLKVSFFRPFYGDYWILDLDENYKYAIVGTPSKEYLWILSREKSMDKKTLNILLEKITNMGFDKTKLIYTIQE</sequence>